<feature type="coiled-coil region" evidence="1">
    <location>
        <begin position="330"/>
        <end position="378"/>
    </location>
</feature>
<keyword evidence="4" id="KW-1185">Reference proteome</keyword>
<dbReference type="Proteomes" id="UP001627284">
    <property type="component" value="Unassembled WGS sequence"/>
</dbReference>
<accession>A0ABD2S194</accession>
<comment type="caution">
    <text evidence="3">The sequence shown here is derived from an EMBL/GenBank/DDBJ whole genome shotgun (WGS) entry which is preliminary data.</text>
</comment>
<feature type="region of interest" description="Disordered" evidence="2">
    <location>
        <begin position="25"/>
        <end position="44"/>
    </location>
</feature>
<dbReference type="AlphaFoldDB" id="A0ABD2S194"/>
<reference evidence="3 4" key="1">
    <citation type="submission" date="2024-05" db="EMBL/GenBank/DDBJ databases">
        <title>De novo assembly of an allotetraploid wild potato.</title>
        <authorList>
            <person name="Hosaka A.J."/>
        </authorList>
    </citation>
    <scope>NUCLEOTIDE SEQUENCE [LARGE SCALE GENOMIC DNA]</scope>
    <source>
        <tissue evidence="3">Young leaves</tissue>
    </source>
</reference>
<keyword evidence="1" id="KW-0175">Coiled coil</keyword>
<evidence type="ECO:0000313" key="3">
    <source>
        <dbReference type="EMBL" id="KAL3337794.1"/>
    </source>
</evidence>
<organism evidence="3 4">
    <name type="scientific">Solanum stoloniferum</name>
    <dbReference type="NCBI Taxonomy" id="62892"/>
    <lineage>
        <taxon>Eukaryota</taxon>
        <taxon>Viridiplantae</taxon>
        <taxon>Streptophyta</taxon>
        <taxon>Embryophyta</taxon>
        <taxon>Tracheophyta</taxon>
        <taxon>Spermatophyta</taxon>
        <taxon>Magnoliopsida</taxon>
        <taxon>eudicotyledons</taxon>
        <taxon>Gunneridae</taxon>
        <taxon>Pentapetalae</taxon>
        <taxon>asterids</taxon>
        <taxon>lamiids</taxon>
        <taxon>Solanales</taxon>
        <taxon>Solanaceae</taxon>
        <taxon>Solanoideae</taxon>
        <taxon>Solaneae</taxon>
        <taxon>Solanum</taxon>
    </lineage>
</organism>
<feature type="compositionally biased region" description="Low complexity" evidence="2">
    <location>
        <begin position="237"/>
        <end position="258"/>
    </location>
</feature>
<sequence>MERQNASSPFSFSNFNPITPSSPMKFGFSSTDSGSSSPVSGDTVPGLSATIPSLLLGTSFVSTDNSTLPWFPNSSSSTVISSSLGPTTTTNCFSDSLSSVTSPSSVSEITTTVSATSTSSLSGKASVSTSSPPQSTVSAPGFVTVPASCSPEQDEVAAILARQCEKLLSCQAARQTQGRGQNEKHVSVAQPCAYGATVFETTSSSKPVGDAAQIPAATAEQKYGESKPCSVPITGAPSTSTPSVPTDSKSGSSLLPSSQPVEEEQPYLPPADLLDSTIKMWERVVVNNKTDQEVIEEGLRHFYEGINYFCLLSERLLLVTDKYDEEAKMRDDMEKMTSSLKDKLAKASRKLEDSKKEKESLKHELAGAANKITALTGEKDSILLVQTVLHQTVSELRRELEEAGPAAIQKYKASSFYRQELMEYAAPYMGNGVKLAIEKIKAKDPTFEPETYGLEMYILPPEADDQEFSSEESDGGC</sequence>
<dbReference type="EMBL" id="JBJKTR010000017">
    <property type="protein sequence ID" value="KAL3337794.1"/>
    <property type="molecule type" value="Genomic_DNA"/>
</dbReference>
<evidence type="ECO:0000256" key="1">
    <source>
        <dbReference type="SAM" id="Coils"/>
    </source>
</evidence>
<evidence type="ECO:0000313" key="4">
    <source>
        <dbReference type="Proteomes" id="UP001627284"/>
    </source>
</evidence>
<feature type="region of interest" description="Disordered" evidence="2">
    <location>
        <begin position="118"/>
        <end position="138"/>
    </location>
</feature>
<name>A0ABD2S194_9SOLN</name>
<gene>
    <name evidence="3" type="ORF">AABB24_030097</name>
</gene>
<evidence type="ECO:0000256" key="2">
    <source>
        <dbReference type="SAM" id="MobiDB-lite"/>
    </source>
</evidence>
<proteinExistence type="predicted"/>
<evidence type="ECO:0008006" key="5">
    <source>
        <dbReference type="Google" id="ProtNLM"/>
    </source>
</evidence>
<feature type="region of interest" description="Disordered" evidence="2">
    <location>
        <begin position="219"/>
        <end position="268"/>
    </location>
</feature>
<protein>
    <recommendedName>
        <fullName evidence="5">Flocculation protein FLO11-like</fullName>
    </recommendedName>
</protein>